<sequence length="117" mass="13064">MFLKQVAASLPRHSRCEPELIPQGQRIFLFLATILSGFALIKVPLVDSLLLLPVSFQEIEGQQVTVTSSYALDQDEKGEPVFGFAVGNDCDLSFPLICKSDYTTNILSFFLFNYPEN</sequence>
<keyword evidence="2" id="KW-1185">Reference proteome</keyword>
<comment type="caution">
    <text evidence="1">The sequence shown here is derived from an EMBL/GenBank/DDBJ whole genome shotgun (WGS) entry which is preliminary data.</text>
</comment>
<evidence type="ECO:0000313" key="2">
    <source>
        <dbReference type="Proteomes" id="UP001523262"/>
    </source>
</evidence>
<evidence type="ECO:0000313" key="1">
    <source>
        <dbReference type="EMBL" id="MCM2535224.1"/>
    </source>
</evidence>
<proteinExistence type="predicted"/>
<protein>
    <recommendedName>
        <fullName evidence="3">DUF4179 domain-containing protein</fullName>
    </recommendedName>
</protein>
<accession>A0ABT0WIA2</accession>
<dbReference type="Proteomes" id="UP001523262">
    <property type="component" value="Unassembled WGS sequence"/>
</dbReference>
<name>A0ABT0WIA2_9BACI</name>
<organism evidence="1 2">
    <name type="scientific">Neobacillus pocheonensis</name>
    <dbReference type="NCBI Taxonomy" id="363869"/>
    <lineage>
        <taxon>Bacteria</taxon>
        <taxon>Bacillati</taxon>
        <taxon>Bacillota</taxon>
        <taxon>Bacilli</taxon>
        <taxon>Bacillales</taxon>
        <taxon>Bacillaceae</taxon>
        <taxon>Neobacillus</taxon>
    </lineage>
</organism>
<dbReference type="EMBL" id="JAMQCR010000002">
    <property type="protein sequence ID" value="MCM2535224.1"/>
    <property type="molecule type" value="Genomic_DNA"/>
</dbReference>
<evidence type="ECO:0008006" key="3">
    <source>
        <dbReference type="Google" id="ProtNLM"/>
    </source>
</evidence>
<reference evidence="1 2" key="1">
    <citation type="submission" date="2022-06" db="EMBL/GenBank/DDBJ databases">
        <authorList>
            <person name="Jeon C.O."/>
        </authorList>
    </citation>
    <scope>NUCLEOTIDE SEQUENCE [LARGE SCALE GENOMIC DNA]</scope>
    <source>
        <strain evidence="1 2">KCTC 13943</strain>
    </source>
</reference>
<gene>
    <name evidence="1" type="ORF">NDK43_26290</name>
</gene>